<evidence type="ECO:0000256" key="6">
    <source>
        <dbReference type="SAM" id="Phobius"/>
    </source>
</evidence>
<dbReference type="AlphaFoldDB" id="A0A5P2GCP6"/>
<gene>
    <name evidence="8" type="ORF">E0W69_013925</name>
</gene>
<evidence type="ECO:0000256" key="1">
    <source>
        <dbReference type="ARBA" id="ARBA00004141"/>
    </source>
</evidence>
<accession>A0A5P2GCP6</accession>
<evidence type="ECO:0000256" key="5">
    <source>
        <dbReference type="ARBA" id="ARBA00023136"/>
    </source>
</evidence>
<comment type="similarity">
    <text evidence="2">Belongs to the EamA transporter family.</text>
</comment>
<protein>
    <submittedName>
        <fullName evidence="8">EamA family transporter</fullName>
    </submittedName>
</protein>
<evidence type="ECO:0000259" key="7">
    <source>
        <dbReference type="Pfam" id="PF00892"/>
    </source>
</evidence>
<keyword evidence="9" id="KW-1185">Reference proteome</keyword>
<keyword evidence="3 6" id="KW-0812">Transmembrane</keyword>
<evidence type="ECO:0000256" key="2">
    <source>
        <dbReference type="ARBA" id="ARBA00007362"/>
    </source>
</evidence>
<dbReference type="KEGG" id="arac:E0W69_013925"/>
<evidence type="ECO:0000256" key="3">
    <source>
        <dbReference type="ARBA" id="ARBA00022692"/>
    </source>
</evidence>
<keyword evidence="5 6" id="KW-0472">Membrane</keyword>
<feature type="transmembrane region" description="Helical" evidence="6">
    <location>
        <begin position="30"/>
        <end position="49"/>
    </location>
</feature>
<sequence length="307" mass="34656">MVVLAFALVYIVWGSTYFFIQNALKGFTPFVLGAIRFVSAGIILLLICRAKGLDIFKWRQIKIAALSGFLLLFLDNGMFIWAEQYLPSSLAAIMASTVTLWFIFLDKRQWKVNFSSKKILLGVLIGLIGVVLLFWERLQLIFHTGFKKEQLIALLMLTFGPSTWAIGSLYSKYKSDKDDNAFVSTGWQMLFAGIIFLVGSFIKGDMQKVEWAHLPVRSIYSLVYLIAFGSLLAYTSYVWLLQVKSATIVSTHAYVNPVIAVFLGALFGHEDISFIQIIGLIIILSSVLLISRIKIKWPIKRKAQFTP</sequence>
<organism evidence="8 9">
    <name type="scientific">Rhizosphaericola mali</name>
    <dbReference type="NCBI Taxonomy" id="2545455"/>
    <lineage>
        <taxon>Bacteria</taxon>
        <taxon>Pseudomonadati</taxon>
        <taxon>Bacteroidota</taxon>
        <taxon>Chitinophagia</taxon>
        <taxon>Chitinophagales</taxon>
        <taxon>Chitinophagaceae</taxon>
        <taxon>Rhizosphaericola</taxon>
    </lineage>
</organism>
<feature type="transmembrane region" description="Helical" evidence="6">
    <location>
        <begin position="182"/>
        <end position="202"/>
    </location>
</feature>
<evidence type="ECO:0000313" key="8">
    <source>
        <dbReference type="EMBL" id="QES90983.1"/>
    </source>
</evidence>
<feature type="domain" description="EamA" evidence="7">
    <location>
        <begin position="153"/>
        <end position="291"/>
    </location>
</feature>
<feature type="transmembrane region" description="Helical" evidence="6">
    <location>
        <begin position="273"/>
        <end position="291"/>
    </location>
</feature>
<keyword evidence="4 6" id="KW-1133">Transmembrane helix</keyword>
<proteinExistence type="inferred from homology"/>
<evidence type="ECO:0000313" key="9">
    <source>
        <dbReference type="Proteomes" id="UP000292424"/>
    </source>
</evidence>
<dbReference type="Pfam" id="PF00892">
    <property type="entry name" value="EamA"/>
    <property type="match status" value="2"/>
</dbReference>
<feature type="transmembrane region" description="Helical" evidence="6">
    <location>
        <begin position="222"/>
        <end position="241"/>
    </location>
</feature>
<dbReference type="SUPFAM" id="SSF103481">
    <property type="entry name" value="Multidrug resistance efflux transporter EmrE"/>
    <property type="match status" value="2"/>
</dbReference>
<dbReference type="InterPro" id="IPR000620">
    <property type="entry name" value="EamA_dom"/>
</dbReference>
<feature type="transmembrane region" description="Helical" evidence="6">
    <location>
        <begin position="118"/>
        <end position="135"/>
    </location>
</feature>
<dbReference type="Proteomes" id="UP000292424">
    <property type="component" value="Chromosome"/>
</dbReference>
<dbReference type="InterPro" id="IPR050638">
    <property type="entry name" value="AA-Vitamin_Transporters"/>
</dbReference>
<feature type="transmembrane region" description="Helical" evidence="6">
    <location>
        <begin position="151"/>
        <end position="170"/>
    </location>
</feature>
<reference evidence="8 9" key="1">
    <citation type="submission" date="2019-09" db="EMBL/GenBank/DDBJ databases">
        <title>Complete genome sequence of Arachidicoccus sp. B3-10 isolated from apple orchard soil.</title>
        <authorList>
            <person name="Kim H.S."/>
            <person name="Han K.-I."/>
            <person name="Suh M.K."/>
            <person name="Lee K.C."/>
            <person name="Eom M.K."/>
            <person name="Kim J.-S."/>
            <person name="Kang S.W."/>
            <person name="Sin Y."/>
            <person name="Lee J.-S."/>
        </authorList>
    </citation>
    <scope>NUCLEOTIDE SEQUENCE [LARGE SCALE GENOMIC DNA]</scope>
    <source>
        <strain evidence="8 9">B3-10</strain>
    </source>
</reference>
<comment type="subcellular location">
    <subcellularLocation>
        <location evidence="1">Membrane</location>
        <topology evidence="1">Multi-pass membrane protein</topology>
    </subcellularLocation>
</comment>
<evidence type="ECO:0000256" key="4">
    <source>
        <dbReference type="ARBA" id="ARBA00022989"/>
    </source>
</evidence>
<feature type="transmembrane region" description="Helical" evidence="6">
    <location>
        <begin position="248"/>
        <end position="267"/>
    </location>
</feature>
<dbReference type="EMBL" id="CP044016">
    <property type="protein sequence ID" value="QES90983.1"/>
    <property type="molecule type" value="Genomic_DNA"/>
</dbReference>
<feature type="domain" description="EamA" evidence="7">
    <location>
        <begin position="3"/>
        <end position="134"/>
    </location>
</feature>
<dbReference type="GO" id="GO:0016020">
    <property type="term" value="C:membrane"/>
    <property type="evidence" value="ECO:0007669"/>
    <property type="project" value="UniProtKB-SubCell"/>
</dbReference>
<feature type="transmembrane region" description="Helical" evidence="6">
    <location>
        <begin position="88"/>
        <end position="106"/>
    </location>
</feature>
<dbReference type="PANTHER" id="PTHR32322:SF2">
    <property type="entry name" value="EAMA DOMAIN-CONTAINING PROTEIN"/>
    <property type="match status" value="1"/>
</dbReference>
<dbReference type="PANTHER" id="PTHR32322">
    <property type="entry name" value="INNER MEMBRANE TRANSPORTER"/>
    <property type="match status" value="1"/>
</dbReference>
<name>A0A5P2GCP6_9BACT</name>
<feature type="transmembrane region" description="Helical" evidence="6">
    <location>
        <begin position="61"/>
        <end position="82"/>
    </location>
</feature>
<dbReference type="InterPro" id="IPR037185">
    <property type="entry name" value="EmrE-like"/>
</dbReference>
<dbReference type="OrthoDB" id="9812547at2"/>